<name>A0A0M2K146_9MYCO</name>
<reference evidence="3 4" key="1">
    <citation type="journal article" date="2015" name="Genome Announc.">
        <title>Draft Genome Sequence of Mycobacterium obuense Strain UC1, Isolated from Patient Sputum.</title>
        <authorList>
            <person name="Greninger A.L."/>
            <person name="Cunningham G."/>
            <person name="Hsu E.D."/>
            <person name="Yu J.M."/>
            <person name="Chiu C.Y."/>
            <person name="Miller S."/>
        </authorList>
    </citation>
    <scope>NUCLEOTIDE SEQUENCE [LARGE SCALE GENOMIC DNA]</scope>
    <source>
        <strain evidence="3 4">UC1</strain>
    </source>
</reference>
<feature type="transmembrane region" description="Helical" evidence="2">
    <location>
        <begin position="85"/>
        <end position="108"/>
    </location>
</feature>
<sequence length="291" mass="31262">MTALDDVRTVISDDDRGVSPPPGEQIDVRGLGSEGGVRLRGVPTLVRASRAVAVTITAGIAVSSFVLSFAALSDLARRTGSWADWLPYLWPGIVDGAIVLATMGILTTAAYPDQRKNRQFFWSMLALGSLVSIGGNALHAILPASAPLPTWLAFAVACVPPAGILGSTHAVQILWRFNPTQAPEHAASPHAAWAPMTPRHLDRGERWLGIAREIHQRGRLTTHSEDTLTQALWRLFEVRPAMSLRAIGEEVGVSHHDVIARIRQTALEVVRDRPESAPMAVAIEGQPGLAS</sequence>
<dbReference type="RefSeq" id="WP_046364111.1">
    <property type="nucleotide sequence ID" value="NZ_LAUZ02000032.1"/>
</dbReference>
<feature type="transmembrane region" description="Helical" evidence="2">
    <location>
        <begin position="51"/>
        <end position="73"/>
    </location>
</feature>
<dbReference type="PATRIC" id="fig|1807.13.peg.3068"/>
<keyword evidence="2" id="KW-1133">Transmembrane helix</keyword>
<organism evidence="3 4">
    <name type="scientific">Mycolicibacterium obuense</name>
    <dbReference type="NCBI Taxonomy" id="1807"/>
    <lineage>
        <taxon>Bacteria</taxon>
        <taxon>Bacillati</taxon>
        <taxon>Actinomycetota</taxon>
        <taxon>Actinomycetes</taxon>
        <taxon>Mycobacteriales</taxon>
        <taxon>Mycobacteriaceae</taxon>
        <taxon>Mycolicibacterium</taxon>
    </lineage>
</organism>
<keyword evidence="2" id="KW-0472">Membrane</keyword>
<protein>
    <recommendedName>
        <fullName evidence="5">DUF2637 domain-containing protein</fullName>
    </recommendedName>
</protein>
<feature type="transmembrane region" description="Helical" evidence="2">
    <location>
        <begin position="148"/>
        <end position="166"/>
    </location>
</feature>
<dbReference type="Pfam" id="PF10935">
    <property type="entry name" value="DUF2637"/>
    <property type="match status" value="1"/>
</dbReference>
<feature type="transmembrane region" description="Helical" evidence="2">
    <location>
        <begin position="120"/>
        <end position="142"/>
    </location>
</feature>
<dbReference type="OrthoDB" id="4480597at2"/>
<dbReference type="EMBL" id="LAUZ02000032">
    <property type="protein sequence ID" value="KKF00919.1"/>
    <property type="molecule type" value="Genomic_DNA"/>
</dbReference>
<dbReference type="AlphaFoldDB" id="A0A0M2K146"/>
<keyword evidence="2" id="KW-0812">Transmembrane</keyword>
<feature type="compositionally biased region" description="Basic and acidic residues" evidence="1">
    <location>
        <begin position="1"/>
        <end position="17"/>
    </location>
</feature>
<evidence type="ECO:0000256" key="2">
    <source>
        <dbReference type="SAM" id="Phobius"/>
    </source>
</evidence>
<evidence type="ECO:0008006" key="5">
    <source>
        <dbReference type="Google" id="ProtNLM"/>
    </source>
</evidence>
<dbReference type="InterPro" id="IPR021235">
    <property type="entry name" value="DUF2637"/>
</dbReference>
<evidence type="ECO:0000256" key="1">
    <source>
        <dbReference type="SAM" id="MobiDB-lite"/>
    </source>
</evidence>
<dbReference type="Proteomes" id="UP000034150">
    <property type="component" value="Unassembled WGS sequence"/>
</dbReference>
<comment type="caution">
    <text evidence="3">The sequence shown here is derived from an EMBL/GenBank/DDBJ whole genome shotgun (WGS) entry which is preliminary data.</text>
</comment>
<evidence type="ECO:0000313" key="3">
    <source>
        <dbReference type="EMBL" id="KKF00919.1"/>
    </source>
</evidence>
<keyword evidence="4" id="KW-1185">Reference proteome</keyword>
<proteinExistence type="predicted"/>
<gene>
    <name evidence="3" type="ORF">WN67_16440</name>
</gene>
<feature type="region of interest" description="Disordered" evidence="1">
    <location>
        <begin position="1"/>
        <end position="23"/>
    </location>
</feature>
<evidence type="ECO:0000313" key="4">
    <source>
        <dbReference type="Proteomes" id="UP000034150"/>
    </source>
</evidence>
<accession>A0A0M2K146</accession>